<dbReference type="Proteomes" id="UP000053237">
    <property type="component" value="Unassembled WGS sequence"/>
</dbReference>
<proteinExistence type="predicted"/>
<protein>
    <submittedName>
        <fullName evidence="1">Uncharacterized protein</fullName>
    </submittedName>
</protein>
<sequence length="107" mass="11969">MSVLLARGEHIVLLDGTCLRSAREAGLEETWFSDSLVLTKTSHNQNFLAVCENWIWDAVWEVVEVAENTTKVKGLSRRLASSSIFTSKGDCVVSRSVVKKNEEKPCR</sequence>
<dbReference type="InParanoid" id="A0A024GC70"/>
<accession>A0A024GC70</accession>
<comment type="caution">
    <text evidence="1">The sequence shown here is derived from an EMBL/GenBank/DDBJ whole genome shotgun (WGS) entry which is preliminary data.</text>
</comment>
<keyword evidence="2" id="KW-1185">Reference proteome</keyword>
<evidence type="ECO:0000313" key="2">
    <source>
        <dbReference type="Proteomes" id="UP000053237"/>
    </source>
</evidence>
<evidence type="ECO:0000313" key="1">
    <source>
        <dbReference type="EMBL" id="CCI43902.1"/>
    </source>
</evidence>
<name>A0A024GC70_9STRA</name>
<gene>
    <name evidence="1" type="ORF">BN9_046860</name>
</gene>
<dbReference type="AlphaFoldDB" id="A0A024GC70"/>
<dbReference type="EMBL" id="CAIX01000057">
    <property type="protein sequence ID" value="CCI43902.1"/>
    <property type="molecule type" value="Genomic_DNA"/>
</dbReference>
<reference evidence="1 2" key="1">
    <citation type="submission" date="2012-05" db="EMBL/GenBank/DDBJ databases">
        <title>Recombination and specialization in a pathogen metapopulation.</title>
        <authorList>
            <person name="Gardiner A."/>
            <person name="Kemen E."/>
            <person name="Schultz-Larsen T."/>
            <person name="MacLean D."/>
            <person name="Van Oosterhout C."/>
            <person name="Jones J.D.G."/>
        </authorList>
    </citation>
    <scope>NUCLEOTIDE SEQUENCE [LARGE SCALE GENOMIC DNA]</scope>
    <source>
        <strain evidence="1 2">Ac Nc2</strain>
    </source>
</reference>
<organism evidence="1 2">
    <name type="scientific">Albugo candida</name>
    <dbReference type="NCBI Taxonomy" id="65357"/>
    <lineage>
        <taxon>Eukaryota</taxon>
        <taxon>Sar</taxon>
        <taxon>Stramenopiles</taxon>
        <taxon>Oomycota</taxon>
        <taxon>Peronosporomycetes</taxon>
        <taxon>Albuginales</taxon>
        <taxon>Albuginaceae</taxon>
        <taxon>Albugo</taxon>
    </lineage>
</organism>